<name>A0ABS4QFL5_9NOCA</name>
<dbReference type="EMBL" id="JAGGMR010000001">
    <property type="protein sequence ID" value="MBP2189476.1"/>
    <property type="molecule type" value="Genomic_DNA"/>
</dbReference>
<feature type="transmembrane region" description="Helical" evidence="6">
    <location>
        <begin position="316"/>
        <end position="336"/>
    </location>
</feature>
<dbReference type="Gene3D" id="1.20.1250.20">
    <property type="entry name" value="MFS general substrate transporter like domains"/>
    <property type="match status" value="1"/>
</dbReference>
<comment type="subcellular location">
    <subcellularLocation>
        <location evidence="1">Cell membrane</location>
        <topology evidence="1">Multi-pass membrane protein</topology>
    </subcellularLocation>
</comment>
<keyword evidence="4 6" id="KW-0472">Membrane</keyword>
<gene>
    <name evidence="8" type="ORF">BJ987_002377</name>
</gene>
<dbReference type="PROSITE" id="PS50850">
    <property type="entry name" value="MFS"/>
    <property type="match status" value="1"/>
</dbReference>
<evidence type="ECO:0000313" key="8">
    <source>
        <dbReference type="EMBL" id="MBP2189476.1"/>
    </source>
</evidence>
<dbReference type="InterPro" id="IPR020846">
    <property type="entry name" value="MFS_dom"/>
</dbReference>
<keyword evidence="3 6" id="KW-1133">Transmembrane helix</keyword>
<evidence type="ECO:0000313" key="9">
    <source>
        <dbReference type="Proteomes" id="UP001519325"/>
    </source>
</evidence>
<keyword evidence="2 6" id="KW-0812">Transmembrane</keyword>
<dbReference type="InterPro" id="IPR011701">
    <property type="entry name" value="MFS"/>
</dbReference>
<evidence type="ECO:0000256" key="6">
    <source>
        <dbReference type="SAM" id="Phobius"/>
    </source>
</evidence>
<dbReference type="InterPro" id="IPR036259">
    <property type="entry name" value="MFS_trans_sf"/>
</dbReference>
<dbReference type="SUPFAM" id="SSF103473">
    <property type="entry name" value="MFS general substrate transporter"/>
    <property type="match status" value="1"/>
</dbReference>
<feature type="transmembrane region" description="Helical" evidence="6">
    <location>
        <begin position="115"/>
        <end position="133"/>
    </location>
</feature>
<comment type="caution">
    <text evidence="8">The sequence shown here is derived from an EMBL/GenBank/DDBJ whole genome shotgun (WGS) entry which is preliminary data.</text>
</comment>
<evidence type="ECO:0000259" key="7">
    <source>
        <dbReference type="PROSITE" id="PS50850"/>
    </source>
</evidence>
<reference evidence="8 9" key="1">
    <citation type="submission" date="2021-03" db="EMBL/GenBank/DDBJ databases">
        <title>Sequencing the genomes of 1000 actinobacteria strains.</title>
        <authorList>
            <person name="Klenk H.-P."/>
        </authorList>
    </citation>
    <scope>NUCLEOTIDE SEQUENCE [LARGE SCALE GENOMIC DNA]</scope>
    <source>
        <strain evidence="8 9">DSM 45516</strain>
    </source>
</reference>
<dbReference type="PANTHER" id="PTHR23523:SF2">
    <property type="entry name" value="2-NITROIMIDAZOLE TRANSPORTER"/>
    <property type="match status" value="1"/>
</dbReference>
<feature type="transmembrane region" description="Helical" evidence="6">
    <location>
        <begin position="285"/>
        <end position="309"/>
    </location>
</feature>
<feature type="transmembrane region" description="Helical" evidence="6">
    <location>
        <begin position="139"/>
        <end position="157"/>
    </location>
</feature>
<keyword evidence="9" id="KW-1185">Reference proteome</keyword>
<feature type="transmembrane region" description="Helical" evidence="6">
    <location>
        <begin position="374"/>
        <end position="398"/>
    </location>
</feature>
<proteinExistence type="predicted"/>
<feature type="transmembrane region" description="Helical" evidence="6">
    <location>
        <begin position="80"/>
        <end position="103"/>
    </location>
</feature>
<evidence type="ECO:0000256" key="2">
    <source>
        <dbReference type="ARBA" id="ARBA00022692"/>
    </source>
</evidence>
<feature type="transmembrane region" description="Helical" evidence="6">
    <location>
        <begin position="169"/>
        <end position="192"/>
    </location>
</feature>
<feature type="transmembrane region" description="Helical" evidence="6">
    <location>
        <begin position="342"/>
        <end position="362"/>
    </location>
</feature>
<feature type="compositionally biased region" description="Polar residues" evidence="5">
    <location>
        <begin position="1"/>
        <end position="11"/>
    </location>
</feature>
<evidence type="ECO:0000256" key="1">
    <source>
        <dbReference type="ARBA" id="ARBA00004651"/>
    </source>
</evidence>
<evidence type="ECO:0000256" key="3">
    <source>
        <dbReference type="ARBA" id="ARBA00022989"/>
    </source>
</evidence>
<feature type="transmembrane region" description="Helical" evidence="6">
    <location>
        <begin position="204"/>
        <end position="222"/>
    </location>
</feature>
<dbReference type="Pfam" id="PF07690">
    <property type="entry name" value="MFS_1"/>
    <property type="match status" value="1"/>
</dbReference>
<organism evidence="8 9">
    <name type="scientific">Nocardia goodfellowii</name>
    <dbReference type="NCBI Taxonomy" id="882446"/>
    <lineage>
        <taxon>Bacteria</taxon>
        <taxon>Bacillati</taxon>
        <taxon>Actinomycetota</taxon>
        <taxon>Actinomycetes</taxon>
        <taxon>Mycobacteriales</taxon>
        <taxon>Nocardiaceae</taxon>
        <taxon>Nocardia</taxon>
    </lineage>
</organism>
<feature type="domain" description="Major facilitator superfamily (MFS) profile" evidence="7">
    <location>
        <begin position="49"/>
        <end position="432"/>
    </location>
</feature>
<feature type="region of interest" description="Disordered" evidence="5">
    <location>
        <begin position="1"/>
        <end position="35"/>
    </location>
</feature>
<evidence type="ECO:0000256" key="4">
    <source>
        <dbReference type="ARBA" id="ARBA00023136"/>
    </source>
</evidence>
<evidence type="ECO:0000256" key="5">
    <source>
        <dbReference type="SAM" id="MobiDB-lite"/>
    </source>
</evidence>
<feature type="transmembrane region" description="Helical" evidence="6">
    <location>
        <begin position="251"/>
        <end position="273"/>
    </location>
</feature>
<dbReference type="PANTHER" id="PTHR23523">
    <property type="match status" value="1"/>
</dbReference>
<dbReference type="InterPro" id="IPR052524">
    <property type="entry name" value="MFS_Cyanate_Porter"/>
</dbReference>
<feature type="transmembrane region" description="Helical" evidence="6">
    <location>
        <begin position="404"/>
        <end position="423"/>
    </location>
</feature>
<accession>A0ABS4QFL5</accession>
<sequence>MTATLSETTVPAETATPRPGSDRVEQRPGWPADGVEKTRRGLIEGRLLVLLAIVMSALTLRVAVTAFSPLAERIGDDIGYSTAVIGVFGMVPAAMFALSGLITPIMVRRFGLERTAMLAMLTAGAGMLIRAVVPNTGELLAFSALALAGMGIGNVVIPPLVKRYFSDRLAIVSSLYITMVQLGTVIPALIAVPVANASGWRISIGLWAAIGFAAALPWIWVLRARRGHDLADTTALPSEQEPKGQVWRSPLAWGMAGMFGMTSLITYAMFAWLPRILEDAGASDAFGGTMVGLFALVGLSAAFTAPTLVAKVRNPFPFVLAFAACFFISFAGLLIAPMSVPLLWVVLLGLGPSTFPMCLTLINMRTRSSQGSAALSGFAQGVGYAVACAGPLLFGMLHTATGGWAAPFGMLVVAVLVLLAGAWRACKPQMLEDTWN</sequence>
<protein>
    <submittedName>
        <fullName evidence="8">CP family cyanate transporter-like MFS transporter</fullName>
    </submittedName>
</protein>
<feature type="transmembrane region" description="Helical" evidence="6">
    <location>
        <begin position="47"/>
        <end position="68"/>
    </location>
</feature>
<dbReference type="Proteomes" id="UP001519325">
    <property type="component" value="Unassembled WGS sequence"/>
</dbReference>